<dbReference type="InterPro" id="IPR050297">
    <property type="entry name" value="LipidA_mod_glycosyltrf_83"/>
</dbReference>
<feature type="transmembrane region" description="Helical" evidence="8">
    <location>
        <begin position="197"/>
        <end position="220"/>
    </location>
</feature>
<reference evidence="10 11" key="1">
    <citation type="submission" date="2020-08" db="EMBL/GenBank/DDBJ databases">
        <title>Acidobacteriota in marine sediments use diverse sulfur dissimilation pathways.</title>
        <authorList>
            <person name="Wasmund K."/>
        </authorList>
    </citation>
    <scope>NUCLEOTIDE SEQUENCE [LARGE SCALE GENOMIC DNA]</scope>
    <source>
        <strain evidence="10">MAG AM4</strain>
    </source>
</reference>
<evidence type="ECO:0000256" key="8">
    <source>
        <dbReference type="SAM" id="Phobius"/>
    </source>
</evidence>
<dbReference type="GO" id="GO:0010041">
    <property type="term" value="P:response to iron(III) ion"/>
    <property type="evidence" value="ECO:0007669"/>
    <property type="project" value="TreeGrafter"/>
</dbReference>
<feature type="transmembrane region" description="Helical" evidence="8">
    <location>
        <begin position="161"/>
        <end position="185"/>
    </location>
</feature>
<feature type="transmembrane region" description="Helical" evidence="8">
    <location>
        <begin position="254"/>
        <end position="278"/>
    </location>
</feature>
<dbReference type="Pfam" id="PF13231">
    <property type="entry name" value="PMT_2"/>
    <property type="match status" value="1"/>
</dbReference>
<dbReference type="PANTHER" id="PTHR33908">
    <property type="entry name" value="MANNOSYLTRANSFERASE YKCB-RELATED"/>
    <property type="match status" value="1"/>
</dbReference>
<dbReference type="GO" id="GO:0005886">
    <property type="term" value="C:plasma membrane"/>
    <property type="evidence" value="ECO:0007669"/>
    <property type="project" value="UniProtKB-SubCell"/>
</dbReference>
<evidence type="ECO:0000256" key="2">
    <source>
        <dbReference type="ARBA" id="ARBA00022475"/>
    </source>
</evidence>
<evidence type="ECO:0000313" key="10">
    <source>
        <dbReference type="EMBL" id="MBD3867844.1"/>
    </source>
</evidence>
<evidence type="ECO:0000256" key="3">
    <source>
        <dbReference type="ARBA" id="ARBA00022676"/>
    </source>
</evidence>
<protein>
    <submittedName>
        <fullName evidence="10">Glycosyltransferase family 39 protein</fullName>
    </submittedName>
</protein>
<dbReference type="EMBL" id="JACXWD010000017">
    <property type="protein sequence ID" value="MBD3867844.1"/>
    <property type="molecule type" value="Genomic_DNA"/>
</dbReference>
<comment type="subcellular location">
    <subcellularLocation>
        <location evidence="1">Cell membrane</location>
        <topology evidence="1">Multi-pass membrane protein</topology>
    </subcellularLocation>
</comment>
<accession>A0A8J7CE87</accession>
<evidence type="ECO:0000256" key="1">
    <source>
        <dbReference type="ARBA" id="ARBA00004651"/>
    </source>
</evidence>
<feature type="transmembrane region" description="Helical" evidence="8">
    <location>
        <begin position="313"/>
        <end position="330"/>
    </location>
</feature>
<evidence type="ECO:0000256" key="6">
    <source>
        <dbReference type="ARBA" id="ARBA00022989"/>
    </source>
</evidence>
<feature type="domain" description="Glycosyltransferase RgtA/B/C/D-like" evidence="9">
    <location>
        <begin position="61"/>
        <end position="209"/>
    </location>
</feature>
<gene>
    <name evidence="10" type="ORF">IFK94_06960</name>
</gene>
<dbReference type="GO" id="GO:0016763">
    <property type="term" value="F:pentosyltransferase activity"/>
    <property type="evidence" value="ECO:0007669"/>
    <property type="project" value="TreeGrafter"/>
</dbReference>
<keyword evidence="6 8" id="KW-1133">Transmembrane helix</keyword>
<feature type="transmembrane region" description="Helical" evidence="8">
    <location>
        <begin position="370"/>
        <end position="393"/>
    </location>
</feature>
<dbReference type="GO" id="GO:0009103">
    <property type="term" value="P:lipopolysaccharide biosynthetic process"/>
    <property type="evidence" value="ECO:0007669"/>
    <property type="project" value="UniProtKB-ARBA"/>
</dbReference>
<evidence type="ECO:0000313" key="11">
    <source>
        <dbReference type="Proteomes" id="UP000648239"/>
    </source>
</evidence>
<keyword evidence="7 8" id="KW-0472">Membrane</keyword>
<feature type="transmembrane region" description="Helical" evidence="8">
    <location>
        <begin position="400"/>
        <end position="420"/>
    </location>
</feature>
<feature type="transmembrane region" description="Helical" evidence="8">
    <location>
        <begin position="290"/>
        <end position="307"/>
    </location>
</feature>
<sequence>MSHRWVFRLVLAAAALLLLVRVGSVPIMDPDEARYARTSLEMMRSGDLVVPTFEEQPRLAKPPLLHWLHLPLFRLLGTSEWVVRLPSVLSTLLAIWITGWIARRRFGEEGAVWAALIMTTSVLVVCIGRLNTLDALLAVHILAVVALDIAEPEEVGRYRSLVVGCLLGLAFLAKGPVGVILPLLVMVAGRTAAGRPVVPSLSGVLRALAGLCAVALPWGLVFLKRLGAGSTGGLLQREVLDRFFDGTDHVEPPWYYAGVLLVGFMPWVAPLAVGLFRVAFLGRGKKARTGLYAGAGLLAGLLFFSLGQGKLPTYILPLAPLVAILVTWELGQELQAPHERRFAAGLLAGTMAGFGALLAVVSALDLPAEAGTTALIGAGVYIVGAIIAFIGVLRHKPRHVFGAAATASGLFLLLIMTVFLPSHARSRSSLPLLEAVPALKAGRPLVVVGMNLPSLTWYLDQVPEKVRVVHLSERLDRDDAVVLIMDRRDVPAAGARTLRRLEEIGSLEKFVVLEEIAPNPDLIPDSRDSPIP</sequence>
<organism evidence="10 11">
    <name type="scientific">Candidatus Polarisedimenticola svalbardensis</name>
    <dbReference type="NCBI Taxonomy" id="2886004"/>
    <lineage>
        <taxon>Bacteria</taxon>
        <taxon>Pseudomonadati</taxon>
        <taxon>Acidobacteriota</taxon>
        <taxon>Candidatus Polarisedimenticolia</taxon>
        <taxon>Candidatus Polarisedimenticolales</taxon>
        <taxon>Candidatus Polarisedimenticolaceae</taxon>
        <taxon>Candidatus Polarisedimenticola</taxon>
    </lineage>
</organism>
<keyword evidence="2" id="KW-1003">Cell membrane</keyword>
<keyword evidence="3" id="KW-0328">Glycosyltransferase</keyword>
<evidence type="ECO:0000256" key="4">
    <source>
        <dbReference type="ARBA" id="ARBA00022679"/>
    </source>
</evidence>
<name>A0A8J7CE87_9BACT</name>
<evidence type="ECO:0000256" key="7">
    <source>
        <dbReference type="ARBA" id="ARBA00023136"/>
    </source>
</evidence>
<evidence type="ECO:0000259" key="9">
    <source>
        <dbReference type="Pfam" id="PF13231"/>
    </source>
</evidence>
<dbReference type="PANTHER" id="PTHR33908:SF3">
    <property type="entry name" value="UNDECAPRENYL PHOSPHATE-ALPHA-4-AMINO-4-DEOXY-L-ARABINOSE ARABINOSYL TRANSFERASE"/>
    <property type="match status" value="1"/>
</dbReference>
<evidence type="ECO:0000256" key="5">
    <source>
        <dbReference type="ARBA" id="ARBA00022692"/>
    </source>
</evidence>
<keyword evidence="5 8" id="KW-0812">Transmembrane</keyword>
<proteinExistence type="predicted"/>
<feature type="transmembrane region" description="Helical" evidence="8">
    <location>
        <begin position="81"/>
        <end position="102"/>
    </location>
</feature>
<keyword evidence="4" id="KW-0808">Transferase</keyword>
<dbReference type="Proteomes" id="UP000648239">
    <property type="component" value="Unassembled WGS sequence"/>
</dbReference>
<feature type="transmembrane region" description="Helical" evidence="8">
    <location>
        <begin position="111"/>
        <end position="130"/>
    </location>
</feature>
<dbReference type="AlphaFoldDB" id="A0A8J7CE87"/>
<feature type="transmembrane region" description="Helical" evidence="8">
    <location>
        <begin position="342"/>
        <end position="364"/>
    </location>
</feature>
<comment type="caution">
    <text evidence="10">The sequence shown here is derived from an EMBL/GenBank/DDBJ whole genome shotgun (WGS) entry which is preliminary data.</text>
</comment>
<dbReference type="InterPro" id="IPR038731">
    <property type="entry name" value="RgtA/B/C-like"/>
</dbReference>